<reference evidence="2 3" key="1">
    <citation type="journal article" date="2023" name="G3 (Bethesda)">
        <title>A chromosome-length genome assembly and annotation of blackberry (Rubus argutus, cv. 'Hillquist').</title>
        <authorList>
            <person name="Bruna T."/>
            <person name="Aryal R."/>
            <person name="Dudchenko O."/>
            <person name="Sargent D.J."/>
            <person name="Mead D."/>
            <person name="Buti M."/>
            <person name="Cavallini A."/>
            <person name="Hytonen T."/>
            <person name="Andres J."/>
            <person name="Pham M."/>
            <person name="Weisz D."/>
            <person name="Mascagni F."/>
            <person name="Usai G."/>
            <person name="Natali L."/>
            <person name="Bassil N."/>
            <person name="Fernandez G.E."/>
            <person name="Lomsadze A."/>
            <person name="Armour M."/>
            <person name="Olukolu B."/>
            <person name="Poorten T."/>
            <person name="Britton C."/>
            <person name="Davik J."/>
            <person name="Ashrafi H."/>
            <person name="Aiden E.L."/>
            <person name="Borodovsky M."/>
            <person name="Worthington M."/>
        </authorList>
    </citation>
    <scope>NUCLEOTIDE SEQUENCE [LARGE SCALE GENOMIC DNA]</scope>
    <source>
        <strain evidence="2">PI 553951</strain>
    </source>
</reference>
<dbReference type="SUPFAM" id="SSF52047">
    <property type="entry name" value="RNI-like"/>
    <property type="match status" value="1"/>
</dbReference>
<evidence type="ECO:0000313" key="2">
    <source>
        <dbReference type="EMBL" id="KAK9928385.1"/>
    </source>
</evidence>
<protein>
    <recommendedName>
        <fullName evidence="1">F-box/LRR-repeat protein 15/At3g58940/PEG3-like LRR domain-containing protein</fullName>
    </recommendedName>
</protein>
<dbReference type="PANTHER" id="PTHR31900">
    <property type="entry name" value="F-BOX/RNI SUPERFAMILY PROTEIN-RELATED"/>
    <property type="match status" value="1"/>
</dbReference>
<name>A0AAW1WU80_RUBAR</name>
<sequence>MRAIEDIIRYVVFPIPVIDLDEGKVHTNLDQYVPFTKVLKRYLKFRTENKDHPNPSLDKFRLRMGNSPVREDILEKLLTSFAVESSIKELDLSFLEPHLTLVHCGGLSFQALVNVKSLTSLSLDYVNLKDDVTRTSGGILAPSSKTISLKCMLLPSSEFLHELVSSCPSIENLLVTSCDVQFTTKSRAGLRVSSIWISEIAVFSDVYVSECEHLESVILGSECPTVRLDLTVCGNLKYINICTDSITEIVIDRCKDCLEATIDARYLLRFQFNGFNAMKCTNGRRSFCNIQ</sequence>
<accession>A0AAW1WU80</accession>
<keyword evidence="3" id="KW-1185">Reference proteome</keyword>
<dbReference type="AlphaFoldDB" id="A0AAW1WU80"/>
<dbReference type="PANTHER" id="PTHR31900:SF30">
    <property type="entry name" value="SUPERFAMILY PROTEIN, PUTATIVE-RELATED"/>
    <property type="match status" value="1"/>
</dbReference>
<organism evidence="2 3">
    <name type="scientific">Rubus argutus</name>
    <name type="common">Southern blackberry</name>
    <dbReference type="NCBI Taxonomy" id="59490"/>
    <lineage>
        <taxon>Eukaryota</taxon>
        <taxon>Viridiplantae</taxon>
        <taxon>Streptophyta</taxon>
        <taxon>Embryophyta</taxon>
        <taxon>Tracheophyta</taxon>
        <taxon>Spermatophyta</taxon>
        <taxon>Magnoliopsida</taxon>
        <taxon>eudicotyledons</taxon>
        <taxon>Gunneridae</taxon>
        <taxon>Pentapetalae</taxon>
        <taxon>rosids</taxon>
        <taxon>fabids</taxon>
        <taxon>Rosales</taxon>
        <taxon>Rosaceae</taxon>
        <taxon>Rosoideae</taxon>
        <taxon>Rosoideae incertae sedis</taxon>
        <taxon>Rubus</taxon>
    </lineage>
</organism>
<evidence type="ECO:0000259" key="1">
    <source>
        <dbReference type="Pfam" id="PF24758"/>
    </source>
</evidence>
<feature type="domain" description="F-box/LRR-repeat protein 15/At3g58940/PEG3-like LRR" evidence="1">
    <location>
        <begin position="78"/>
        <end position="250"/>
    </location>
</feature>
<dbReference type="EMBL" id="JBEDUW010000005">
    <property type="protein sequence ID" value="KAK9928385.1"/>
    <property type="molecule type" value="Genomic_DNA"/>
</dbReference>
<gene>
    <name evidence="2" type="ORF">M0R45_025522</name>
</gene>
<dbReference type="InterPro" id="IPR050232">
    <property type="entry name" value="FBL13/AtMIF1-like"/>
</dbReference>
<dbReference type="InterPro" id="IPR055411">
    <property type="entry name" value="LRR_FXL15/At3g58940/PEG3-like"/>
</dbReference>
<evidence type="ECO:0000313" key="3">
    <source>
        <dbReference type="Proteomes" id="UP001457282"/>
    </source>
</evidence>
<dbReference type="InterPro" id="IPR032675">
    <property type="entry name" value="LRR_dom_sf"/>
</dbReference>
<comment type="caution">
    <text evidence="2">The sequence shown here is derived from an EMBL/GenBank/DDBJ whole genome shotgun (WGS) entry which is preliminary data.</text>
</comment>
<dbReference type="Proteomes" id="UP001457282">
    <property type="component" value="Unassembled WGS sequence"/>
</dbReference>
<dbReference type="Gene3D" id="3.80.10.10">
    <property type="entry name" value="Ribonuclease Inhibitor"/>
    <property type="match status" value="1"/>
</dbReference>
<dbReference type="Pfam" id="PF24758">
    <property type="entry name" value="LRR_At5g56370"/>
    <property type="match status" value="1"/>
</dbReference>
<proteinExistence type="predicted"/>